<dbReference type="STRING" id="3871.A0A394DFT7"/>
<evidence type="ECO:0000256" key="3">
    <source>
        <dbReference type="ARBA" id="ARBA00022692"/>
    </source>
</evidence>
<feature type="transmembrane region" description="Helical" evidence="7">
    <location>
        <begin position="48"/>
        <end position="71"/>
    </location>
</feature>
<dbReference type="GO" id="GO:0016020">
    <property type="term" value="C:membrane"/>
    <property type="evidence" value="ECO:0007669"/>
    <property type="project" value="UniProtKB-SubCell"/>
</dbReference>
<comment type="similarity">
    <text evidence="2">Belongs to the TspO/BZRP family.</text>
</comment>
<evidence type="ECO:0000256" key="4">
    <source>
        <dbReference type="ARBA" id="ARBA00022989"/>
    </source>
</evidence>
<evidence type="ECO:0000313" key="8">
    <source>
        <dbReference type="EMBL" id="OIW21703.1"/>
    </source>
</evidence>
<dbReference type="InterPro" id="IPR038330">
    <property type="entry name" value="TspO/MBR-related_sf"/>
</dbReference>
<evidence type="ECO:0000256" key="5">
    <source>
        <dbReference type="ARBA" id="ARBA00023136"/>
    </source>
</evidence>
<evidence type="ECO:0000256" key="1">
    <source>
        <dbReference type="ARBA" id="ARBA00004141"/>
    </source>
</evidence>
<dbReference type="Gramene" id="OIW21703">
    <property type="protein sequence ID" value="OIW21703"/>
    <property type="gene ID" value="TanjilG_08113"/>
</dbReference>
<dbReference type="FunFam" id="1.20.1260.100:FF:000001">
    <property type="entry name" value="translocator protein 2"/>
    <property type="match status" value="1"/>
</dbReference>
<dbReference type="PANTHER" id="PTHR10057">
    <property type="entry name" value="PERIPHERAL-TYPE BENZODIAZEPINE RECEPTOR"/>
    <property type="match status" value="1"/>
</dbReference>
<sequence>MPSNALKQRLTHDDPTTTTMNNQRKSGGGGGGGGSSRRDKRMVMAKRGLRSLSIAVSLPLSLTLLSMYLGLSLHTQPQPHTHDDNSMASTKPFWFPPSWVLHLLCPASSFLMGISAWMVWADGGFHRNPMALLLYLTQIMFTVLWDPLVFGFGTIRVGFIVCLGLFVALFGCMRVFGQVNSVAADLIKPCLAWTAFLSIVNLKLVYL</sequence>
<protein>
    <recommendedName>
        <fullName evidence="10">Translocator protein homolog</fullName>
    </recommendedName>
</protein>
<evidence type="ECO:0000256" key="7">
    <source>
        <dbReference type="SAM" id="Phobius"/>
    </source>
</evidence>
<comment type="caution">
    <text evidence="8">The sequence shown here is derived from an EMBL/GenBank/DDBJ whole genome shotgun (WGS) entry which is preliminary data.</text>
</comment>
<dbReference type="AlphaFoldDB" id="A0A394DFT7"/>
<keyword evidence="4 7" id="KW-1133">Transmembrane helix</keyword>
<evidence type="ECO:0000313" key="9">
    <source>
        <dbReference type="Proteomes" id="UP000188354"/>
    </source>
</evidence>
<name>A0A394DFT7_LUPAN</name>
<feature type="compositionally biased region" description="Gly residues" evidence="6">
    <location>
        <begin position="26"/>
        <end position="35"/>
    </location>
</feature>
<dbReference type="Gene3D" id="1.20.1260.100">
    <property type="entry name" value="TspO/MBR protein"/>
    <property type="match status" value="1"/>
</dbReference>
<feature type="transmembrane region" description="Helical" evidence="7">
    <location>
        <begin position="132"/>
        <end position="152"/>
    </location>
</feature>
<organism evidence="8 9">
    <name type="scientific">Lupinus angustifolius</name>
    <name type="common">Narrow-leaved blue lupine</name>
    <dbReference type="NCBI Taxonomy" id="3871"/>
    <lineage>
        <taxon>Eukaryota</taxon>
        <taxon>Viridiplantae</taxon>
        <taxon>Streptophyta</taxon>
        <taxon>Embryophyta</taxon>
        <taxon>Tracheophyta</taxon>
        <taxon>Spermatophyta</taxon>
        <taxon>Magnoliopsida</taxon>
        <taxon>eudicotyledons</taxon>
        <taxon>Gunneridae</taxon>
        <taxon>Pentapetalae</taxon>
        <taxon>rosids</taxon>
        <taxon>fabids</taxon>
        <taxon>Fabales</taxon>
        <taxon>Fabaceae</taxon>
        <taxon>Papilionoideae</taxon>
        <taxon>50 kb inversion clade</taxon>
        <taxon>genistoids sensu lato</taxon>
        <taxon>core genistoids</taxon>
        <taxon>Genisteae</taxon>
        <taxon>Lupinus</taxon>
    </lineage>
</organism>
<feature type="transmembrane region" description="Helical" evidence="7">
    <location>
        <begin position="99"/>
        <end position="120"/>
    </location>
</feature>
<dbReference type="Pfam" id="PF03073">
    <property type="entry name" value="TspO_MBR"/>
    <property type="match status" value="1"/>
</dbReference>
<keyword evidence="3 7" id="KW-0812">Transmembrane</keyword>
<evidence type="ECO:0000256" key="6">
    <source>
        <dbReference type="SAM" id="MobiDB-lite"/>
    </source>
</evidence>
<keyword evidence="9" id="KW-1185">Reference proteome</keyword>
<evidence type="ECO:0008006" key="10">
    <source>
        <dbReference type="Google" id="ProtNLM"/>
    </source>
</evidence>
<comment type="subcellular location">
    <subcellularLocation>
        <location evidence="1">Membrane</location>
        <topology evidence="1">Multi-pass membrane protein</topology>
    </subcellularLocation>
</comment>
<dbReference type="CDD" id="cd15904">
    <property type="entry name" value="TSPO_MBR"/>
    <property type="match status" value="1"/>
</dbReference>
<proteinExistence type="inferred from homology"/>
<accession>A0A394DFT7</accession>
<keyword evidence="5 7" id="KW-0472">Membrane</keyword>
<dbReference type="InterPro" id="IPR004307">
    <property type="entry name" value="TspO_MBR"/>
</dbReference>
<feature type="region of interest" description="Disordered" evidence="6">
    <location>
        <begin position="1"/>
        <end position="40"/>
    </location>
</feature>
<gene>
    <name evidence="8" type="ORF">TanjilG_08113</name>
</gene>
<dbReference type="Proteomes" id="UP000188354">
    <property type="component" value="Unassembled WGS sequence"/>
</dbReference>
<reference evidence="8 9" key="1">
    <citation type="journal article" date="2017" name="Plant Biotechnol. J.">
        <title>A comprehensive draft genome sequence for lupin (Lupinus angustifolius), an emerging health food: insights into plant-microbe interactions and legume evolution.</title>
        <authorList>
            <person name="Hane J.K."/>
            <person name="Ming Y."/>
            <person name="Kamphuis L.G."/>
            <person name="Nelson M.N."/>
            <person name="Garg G."/>
            <person name="Atkins C.A."/>
            <person name="Bayer P.E."/>
            <person name="Bravo A."/>
            <person name="Bringans S."/>
            <person name="Cannon S."/>
            <person name="Edwards D."/>
            <person name="Foley R."/>
            <person name="Gao L.L."/>
            <person name="Harrison M.J."/>
            <person name="Huang W."/>
            <person name="Hurgobin B."/>
            <person name="Li S."/>
            <person name="Liu C.W."/>
            <person name="McGrath A."/>
            <person name="Morahan G."/>
            <person name="Murray J."/>
            <person name="Weller J."/>
            <person name="Jian J."/>
            <person name="Singh K.B."/>
        </authorList>
    </citation>
    <scope>NUCLEOTIDE SEQUENCE [LARGE SCALE GENOMIC DNA]</scope>
    <source>
        <strain evidence="9">cv. Tanjil</strain>
        <tissue evidence="8">Whole plant</tissue>
    </source>
</reference>
<feature type="compositionally biased region" description="Polar residues" evidence="6">
    <location>
        <begin position="16"/>
        <end position="25"/>
    </location>
</feature>
<evidence type="ECO:0000256" key="2">
    <source>
        <dbReference type="ARBA" id="ARBA00007524"/>
    </source>
</evidence>
<feature type="transmembrane region" description="Helical" evidence="7">
    <location>
        <begin position="158"/>
        <end position="177"/>
    </location>
</feature>
<dbReference type="PANTHER" id="PTHR10057:SF0">
    <property type="entry name" value="TRANSLOCATOR PROTEIN"/>
    <property type="match status" value="1"/>
</dbReference>
<dbReference type="GO" id="GO:0033013">
    <property type="term" value="P:tetrapyrrole metabolic process"/>
    <property type="evidence" value="ECO:0007669"/>
    <property type="project" value="UniProtKB-ARBA"/>
</dbReference>
<dbReference type="EMBL" id="MLAU01030867">
    <property type="protein sequence ID" value="OIW21703.1"/>
    <property type="molecule type" value="Genomic_DNA"/>
</dbReference>